<accession>A0A812S0W2</accession>
<dbReference type="AlphaFoldDB" id="A0A812S0W2"/>
<protein>
    <submittedName>
        <fullName evidence="2">Catsper1 protein</fullName>
    </submittedName>
</protein>
<sequence>MESAEITAAIRRILGHVMCPADASAFTSHSMKSTWLHAYNQWEDNYDMQSLLGYHVVKGRSSAVNHSRQALSVPMRRLEHMIEEIRTGQFVPNAEGSAEFYEPSQAQDIRRRMELCTGLSFSQISKAFGAADADEVGGVEYSPTTAVTESESQHDAESGAERIRSLSPKRRRMNDQDESASEDSSESSDDSASSVSDSVFVHVESTHLGDRVRNVARHSALAMLFRHKTRRTLHYGHDHDDTKLACGRDRTSAFVTFKGDFEQAWPKCKVCFGA</sequence>
<evidence type="ECO:0000313" key="2">
    <source>
        <dbReference type="EMBL" id="CAE7462684.1"/>
    </source>
</evidence>
<proteinExistence type="predicted"/>
<name>A0A812S0W2_9DINO</name>
<gene>
    <name evidence="2" type="primary">Catsper1</name>
    <name evidence="2" type="ORF">SNAT2548_LOCUS25767</name>
</gene>
<reference evidence="2" key="1">
    <citation type="submission" date="2021-02" db="EMBL/GenBank/DDBJ databases">
        <authorList>
            <person name="Dougan E. K."/>
            <person name="Rhodes N."/>
            <person name="Thang M."/>
            <person name="Chan C."/>
        </authorList>
    </citation>
    <scope>NUCLEOTIDE SEQUENCE</scope>
</reference>
<comment type="caution">
    <text evidence="2">The sequence shown here is derived from an EMBL/GenBank/DDBJ whole genome shotgun (WGS) entry which is preliminary data.</text>
</comment>
<feature type="region of interest" description="Disordered" evidence="1">
    <location>
        <begin position="144"/>
        <end position="196"/>
    </location>
</feature>
<evidence type="ECO:0000313" key="3">
    <source>
        <dbReference type="Proteomes" id="UP000604046"/>
    </source>
</evidence>
<dbReference type="Proteomes" id="UP000604046">
    <property type="component" value="Unassembled WGS sequence"/>
</dbReference>
<feature type="compositionally biased region" description="Basic and acidic residues" evidence="1">
    <location>
        <begin position="151"/>
        <end position="164"/>
    </location>
</feature>
<keyword evidence="3" id="KW-1185">Reference proteome</keyword>
<organism evidence="2 3">
    <name type="scientific">Symbiodinium natans</name>
    <dbReference type="NCBI Taxonomy" id="878477"/>
    <lineage>
        <taxon>Eukaryota</taxon>
        <taxon>Sar</taxon>
        <taxon>Alveolata</taxon>
        <taxon>Dinophyceae</taxon>
        <taxon>Suessiales</taxon>
        <taxon>Symbiodiniaceae</taxon>
        <taxon>Symbiodinium</taxon>
    </lineage>
</organism>
<dbReference type="EMBL" id="CAJNDS010002408">
    <property type="protein sequence ID" value="CAE7462684.1"/>
    <property type="molecule type" value="Genomic_DNA"/>
</dbReference>
<evidence type="ECO:0000256" key="1">
    <source>
        <dbReference type="SAM" id="MobiDB-lite"/>
    </source>
</evidence>
<feature type="compositionally biased region" description="Acidic residues" evidence="1">
    <location>
        <begin position="176"/>
        <end position="189"/>
    </location>
</feature>